<evidence type="ECO:0000256" key="1">
    <source>
        <dbReference type="ARBA" id="ARBA00006295"/>
    </source>
</evidence>
<comment type="similarity">
    <text evidence="1">Belongs to the ParB family.</text>
</comment>
<sequence length="278" mass="30597">MARLKGLGRGLDALLGGEDAPALPGELRNLTVTQLQPGKYQPRTRMDEASLRELADSIKSQGLMQPILVRAVGAERYEIIAGERRWRAAQLAGMSTVPVVVKVVPDEAALAMALIENIQREDLNPMEEATGIQRLIDEFNMTHQAAAEAVGRSRSAVTNLLRLLNLAKPVQAMVLEQQLDMGHARALLALTHPKQNEAAHMIVQKQLSVRETERLVGQLLNPPITAIKKIDRDIQRLEENLSDRLGTRVNIQSRKGGAGKLTIEYASHEQLEGILSKL</sequence>
<dbReference type="Pfam" id="PF17762">
    <property type="entry name" value="HTH_ParB"/>
    <property type="match status" value="1"/>
</dbReference>
<evidence type="ECO:0000256" key="3">
    <source>
        <dbReference type="ARBA" id="ARBA00023125"/>
    </source>
</evidence>
<reference evidence="6 7" key="1">
    <citation type="journal article" date="2019" name="Front. Microbiol.">
        <title>Genomes of Neutrophilic Sulfur-Oxidizing Chemolithoautotrophs Representing 9 Proteobacterial Species From 8 Genera.</title>
        <authorList>
            <person name="Watanabe T."/>
            <person name="Kojima H."/>
            <person name="Umezawa K."/>
            <person name="Hori C."/>
            <person name="Takasuka T.E."/>
            <person name="Kato Y."/>
            <person name="Fukui M."/>
        </authorList>
    </citation>
    <scope>NUCLEOTIDE SEQUENCE [LARGE SCALE GENOMIC DNA]</scope>
    <source>
        <strain evidence="6 7">TTN</strain>
    </source>
</reference>
<dbReference type="OrthoDB" id="9802051at2"/>
<dbReference type="CDD" id="cd16393">
    <property type="entry name" value="SPO0J_N"/>
    <property type="match status" value="1"/>
</dbReference>
<dbReference type="Pfam" id="PF02195">
    <property type="entry name" value="ParB_N"/>
    <property type="match status" value="1"/>
</dbReference>
<dbReference type="EMBL" id="BGOW01000003">
    <property type="protein sequence ID" value="GBL44898.1"/>
    <property type="molecule type" value="Genomic_DNA"/>
</dbReference>
<gene>
    <name evidence="6" type="ORF">SFMTTN_0699</name>
</gene>
<dbReference type="NCBIfam" id="TIGR00180">
    <property type="entry name" value="parB_part"/>
    <property type="match status" value="1"/>
</dbReference>
<dbReference type="RefSeq" id="WP_124703728.1">
    <property type="nucleotide sequence ID" value="NZ_BGOW01000003.1"/>
</dbReference>
<keyword evidence="3" id="KW-0238">DNA-binding</keyword>
<dbReference type="InterPro" id="IPR003115">
    <property type="entry name" value="ParB_N"/>
</dbReference>
<dbReference type="SUPFAM" id="SSF109709">
    <property type="entry name" value="KorB DNA-binding domain-like"/>
    <property type="match status" value="1"/>
</dbReference>
<evidence type="ECO:0000259" key="5">
    <source>
        <dbReference type="SMART" id="SM00470"/>
    </source>
</evidence>
<dbReference type="Pfam" id="PF23552">
    <property type="entry name" value="ParB_C"/>
    <property type="match status" value="1"/>
</dbReference>
<dbReference type="GO" id="GO:0005694">
    <property type="term" value="C:chromosome"/>
    <property type="evidence" value="ECO:0007669"/>
    <property type="project" value="TreeGrafter"/>
</dbReference>
<dbReference type="SUPFAM" id="SSF110849">
    <property type="entry name" value="ParB/Sulfiredoxin"/>
    <property type="match status" value="1"/>
</dbReference>
<dbReference type="FunFam" id="3.90.1530.30:FF:000001">
    <property type="entry name" value="Chromosome partitioning protein ParB"/>
    <property type="match status" value="1"/>
</dbReference>
<dbReference type="InterPro" id="IPR004437">
    <property type="entry name" value="ParB/RepB/Spo0J"/>
</dbReference>
<protein>
    <submittedName>
        <fullName evidence="6">Chromosome (Plasmid) partitioning protein ParB</fullName>
    </submittedName>
</protein>
<evidence type="ECO:0000313" key="7">
    <source>
        <dbReference type="Proteomes" id="UP000286806"/>
    </source>
</evidence>
<dbReference type="AlphaFoldDB" id="A0A401JB50"/>
<organism evidence="6 7">
    <name type="scientific">Sulfuriferula multivorans</name>
    <dbReference type="NCBI Taxonomy" id="1559896"/>
    <lineage>
        <taxon>Bacteria</taxon>
        <taxon>Pseudomonadati</taxon>
        <taxon>Pseudomonadota</taxon>
        <taxon>Betaproteobacteria</taxon>
        <taxon>Nitrosomonadales</taxon>
        <taxon>Sulfuricellaceae</taxon>
        <taxon>Sulfuriferula</taxon>
    </lineage>
</organism>
<accession>A0A401JB50</accession>
<feature type="domain" description="ParB-like N-terminal" evidence="5">
    <location>
        <begin position="28"/>
        <end position="118"/>
    </location>
</feature>
<name>A0A401JB50_9PROT</name>
<dbReference type="PANTHER" id="PTHR33375:SF1">
    <property type="entry name" value="CHROMOSOME-PARTITIONING PROTEIN PARB-RELATED"/>
    <property type="match status" value="1"/>
</dbReference>
<comment type="function">
    <text evidence="4">Involved in chromosome partition. Localize to both poles of the predivisional cell following completion of DNA replication. Binds to the DNA origin of replication.</text>
</comment>
<keyword evidence="2" id="KW-0159">Chromosome partition</keyword>
<dbReference type="FunFam" id="1.10.10.2830:FF:000001">
    <property type="entry name" value="Chromosome partitioning protein ParB"/>
    <property type="match status" value="1"/>
</dbReference>
<proteinExistence type="inferred from homology"/>
<dbReference type="Gene3D" id="3.90.1530.30">
    <property type="match status" value="1"/>
</dbReference>
<dbReference type="InterPro" id="IPR041468">
    <property type="entry name" value="HTH_ParB/Spo0J"/>
</dbReference>
<evidence type="ECO:0000256" key="4">
    <source>
        <dbReference type="ARBA" id="ARBA00025472"/>
    </source>
</evidence>
<dbReference type="GO" id="GO:0003677">
    <property type="term" value="F:DNA binding"/>
    <property type="evidence" value="ECO:0007669"/>
    <property type="project" value="UniProtKB-KW"/>
</dbReference>
<dbReference type="PANTHER" id="PTHR33375">
    <property type="entry name" value="CHROMOSOME-PARTITIONING PROTEIN PARB-RELATED"/>
    <property type="match status" value="1"/>
</dbReference>
<evidence type="ECO:0000256" key="2">
    <source>
        <dbReference type="ARBA" id="ARBA00022829"/>
    </source>
</evidence>
<dbReference type="GO" id="GO:0007059">
    <property type="term" value="P:chromosome segregation"/>
    <property type="evidence" value="ECO:0007669"/>
    <property type="project" value="UniProtKB-KW"/>
</dbReference>
<dbReference type="Proteomes" id="UP000286806">
    <property type="component" value="Unassembled WGS sequence"/>
</dbReference>
<evidence type="ECO:0000313" key="6">
    <source>
        <dbReference type="EMBL" id="GBL44898.1"/>
    </source>
</evidence>
<dbReference type="SMART" id="SM00470">
    <property type="entry name" value="ParB"/>
    <property type="match status" value="1"/>
</dbReference>
<comment type="caution">
    <text evidence="6">The sequence shown here is derived from an EMBL/GenBank/DDBJ whole genome shotgun (WGS) entry which is preliminary data.</text>
</comment>
<dbReference type="InterPro" id="IPR057240">
    <property type="entry name" value="ParB_dimer_C"/>
</dbReference>
<dbReference type="GO" id="GO:0045881">
    <property type="term" value="P:positive regulation of sporulation resulting in formation of a cellular spore"/>
    <property type="evidence" value="ECO:0007669"/>
    <property type="project" value="TreeGrafter"/>
</dbReference>
<keyword evidence="7" id="KW-1185">Reference proteome</keyword>
<dbReference type="Gene3D" id="1.10.10.2830">
    <property type="match status" value="1"/>
</dbReference>
<dbReference type="InterPro" id="IPR036086">
    <property type="entry name" value="ParB/Sulfiredoxin_sf"/>
</dbReference>
<dbReference type="InterPro" id="IPR050336">
    <property type="entry name" value="Chromosome_partition/occlusion"/>
</dbReference>